<keyword evidence="5" id="KW-0732">Signal</keyword>
<dbReference type="InterPro" id="IPR037066">
    <property type="entry name" value="Plug_dom_sf"/>
</dbReference>
<evidence type="ECO:0000313" key="8">
    <source>
        <dbReference type="EMBL" id="RBP53295.1"/>
    </source>
</evidence>
<dbReference type="GO" id="GO:0009279">
    <property type="term" value="C:cell outer membrane"/>
    <property type="evidence" value="ECO:0007669"/>
    <property type="project" value="UniProtKB-SubCell"/>
</dbReference>
<name>A0A395JRT8_9GAMM</name>
<keyword evidence="8" id="KW-0675">Receptor</keyword>
<sequence>MNYKNPYRKSAIALAVSSATMMSAGMSNVAFAQDAETATALEEVIVTGSRIRRPDLASVTPVSVVSGEEFKISGNLNVEQKLAELPQTLPSFGPSSNNPGDGTARVDLRGLGTARTLVLVNGRRYIPATQTGVVDLNSIPGSLIKQVDVTTGGASAVYGSDALAGVVNFQLIDDFEGVEISGLYDVASEGDAEKVNIDLTMGGNFDDGRGNATVYTSFSKREAVYQGERDFSQFALTENSDNTALVPGGSSGIPGTRVFGGPTLPNGQTLGRFNTDGSGAPYTSSDAFNYAPDNFLQLPQERYLISAMAHYDLTESARLYSELAFSRNQVDSELAPTPWFTTLPVNPDSPFFAPDVQSALNGIRSDTNGDGVINGNDNATLSYIGRRMVEVGSRQSLDTRDGNRILVGLSGEINDVWSYDGYYSRSVLDRIQVQNGNISRSRSLQAALVTDDGLACQDPSNGCVPLNIFGEGNISAAAADFIRIGAINVTSITQEVWQGSVSGLVGSLPTTDQQIGVVAGLEYRKDFSRFQPDTALSSGDVAGFNAGNPTVGGFDVTELFTEIRVPLTDQVEAWGAYRYADYSNIGGVSSYATALSFAPTDKMRFRAGFQSAVRAPNVAELFSGGGNGFPGATDPCSADGFDPASTDAALCAATGVAASQVGVFSQANTQIQGLFGGNTNLSEEESDTFTLGAVFQPTENLDITVDYFDIQIENAISILGGSVNNVLDICYNQVKDINSAFCQAVTRRADGQVGIVNVLNENISSLETSGVDLNIGWTKDLDFGLGGEGSTLEINSKATYLLDFDVTPVAELAGTNECAGSFGNTCGSPLNELIVNTRVTWNTGPWGFTGLIRYLSAVDDDTIATQDANRADILVDKLDAEIYLDLAATYAFSDDFSVNFGVNNILDTEPTQIGDQQEQGNTFPSTYDLLGPRVFLSANFRFR</sequence>
<reference evidence="8 9" key="1">
    <citation type="submission" date="2018-06" db="EMBL/GenBank/DDBJ databases">
        <title>Genomic Encyclopedia of Type Strains, Phase IV (KMG-IV): sequencing the most valuable type-strain genomes for metagenomic binning, comparative biology and taxonomic classification.</title>
        <authorList>
            <person name="Goeker M."/>
        </authorList>
    </citation>
    <scope>NUCLEOTIDE SEQUENCE [LARGE SCALE GENOMIC DNA]</scope>
    <source>
        <strain evidence="8 9">DSM 24032</strain>
    </source>
</reference>
<keyword evidence="4" id="KW-0798">TonB box</keyword>
<keyword evidence="3" id="KW-0998">Cell outer membrane</keyword>
<comment type="similarity">
    <text evidence="4">Belongs to the TonB-dependent receptor family.</text>
</comment>
<dbReference type="AlphaFoldDB" id="A0A395JRT8"/>
<evidence type="ECO:0000256" key="5">
    <source>
        <dbReference type="SAM" id="SignalP"/>
    </source>
</evidence>
<evidence type="ECO:0000256" key="1">
    <source>
        <dbReference type="ARBA" id="ARBA00004442"/>
    </source>
</evidence>
<keyword evidence="2 4" id="KW-0472">Membrane</keyword>
<dbReference type="EMBL" id="QNRT01000001">
    <property type="protein sequence ID" value="RBP53295.1"/>
    <property type="molecule type" value="Genomic_DNA"/>
</dbReference>
<dbReference type="OrthoDB" id="9805434at2"/>
<evidence type="ECO:0000256" key="3">
    <source>
        <dbReference type="ARBA" id="ARBA00023237"/>
    </source>
</evidence>
<dbReference type="InterPro" id="IPR012910">
    <property type="entry name" value="Plug_dom"/>
</dbReference>
<accession>A0A395JRT8</accession>
<dbReference type="PANTHER" id="PTHR47234:SF2">
    <property type="entry name" value="TONB-DEPENDENT RECEPTOR"/>
    <property type="match status" value="1"/>
</dbReference>
<evidence type="ECO:0000259" key="7">
    <source>
        <dbReference type="Pfam" id="PF07715"/>
    </source>
</evidence>
<dbReference type="Pfam" id="PF00593">
    <property type="entry name" value="TonB_dep_Rec_b-barrel"/>
    <property type="match status" value="1"/>
</dbReference>
<dbReference type="Gene3D" id="2.170.130.10">
    <property type="entry name" value="TonB-dependent receptor, plug domain"/>
    <property type="match status" value="1"/>
</dbReference>
<feature type="signal peptide" evidence="5">
    <location>
        <begin position="1"/>
        <end position="32"/>
    </location>
</feature>
<evidence type="ECO:0000313" key="9">
    <source>
        <dbReference type="Proteomes" id="UP000253083"/>
    </source>
</evidence>
<evidence type="ECO:0000259" key="6">
    <source>
        <dbReference type="Pfam" id="PF00593"/>
    </source>
</evidence>
<dbReference type="InterPro" id="IPR000531">
    <property type="entry name" value="Beta-barrel_TonB"/>
</dbReference>
<gene>
    <name evidence="8" type="ORF">DFR28_101681</name>
</gene>
<organism evidence="8 9">
    <name type="scientific">Arenicella xantha</name>
    <dbReference type="NCBI Taxonomy" id="644221"/>
    <lineage>
        <taxon>Bacteria</taxon>
        <taxon>Pseudomonadati</taxon>
        <taxon>Pseudomonadota</taxon>
        <taxon>Gammaproteobacteria</taxon>
        <taxon>Arenicellales</taxon>
        <taxon>Arenicellaceae</taxon>
        <taxon>Arenicella</taxon>
    </lineage>
</organism>
<evidence type="ECO:0000256" key="4">
    <source>
        <dbReference type="RuleBase" id="RU003357"/>
    </source>
</evidence>
<dbReference type="Gene3D" id="2.40.170.20">
    <property type="entry name" value="TonB-dependent receptor, beta-barrel domain"/>
    <property type="match status" value="1"/>
</dbReference>
<evidence type="ECO:0000256" key="2">
    <source>
        <dbReference type="ARBA" id="ARBA00023136"/>
    </source>
</evidence>
<comment type="caution">
    <text evidence="8">The sequence shown here is derived from an EMBL/GenBank/DDBJ whole genome shotgun (WGS) entry which is preliminary data.</text>
</comment>
<proteinExistence type="inferred from homology"/>
<keyword evidence="9" id="KW-1185">Reference proteome</keyword>
<dbReference type="PANTHER" id="PTHR47234">
    <property type="match status" value="1"/>
</dbReference>
<dbReference type="InterPro" id="IPR036942">
    <property type="entry name" value="Beta-barrel_TonB_sf"/>
</dbReference>
<dbReference type="Pfam" id="PF07715">
    <property type="entry name" value="Plug"/>
    <property type="match status" value="1"/>
</dbReference>
<dbReference type="RefSeq" id="WP_113952880.1">
    <property type="nucleotide sequence ID" value="NZ_QNRT01000001.1"/>
</dbReference>
<feature type="domain" description="TonB-dependent receptor-like beta-barrel" evidence="6">
    <location>
        <begin position="382"/>
        <end position="905"/>
    </location>
</feature>
<feature type="chain" id="PRO_5017443788" evidence="5">
    <location>
        <begin position="33"/>
        <end position="943"/>
    </location>
</feature>
<dbReference type="InParanoid" id="A0A395JRT8"/>
<protein>
    <submittedName>
        <fullName evidence="8">TonB-dependent receptor-like protein</fullName>
    </submittedName>
</protein>
<dbReference type="Proteomes" id="UP000253083">
    <property type="component" value="Unassembled WGS sequence"/>
</dbReference>
<dbReference type="SUPFAM" id="SSF56935">
    <property type="entry name" value="Porins"/>
    <property type="match status" value="1"/>
</dbReference>
<feature type="domain" description="TonB-dependent receptor plug" evidence="7">
    <location>
        <begin position="60"/>
        <end position="166"/>
    </location>
</feature>
<comment type="subcellular location">
    <subcellularLocation>
        <location evidence="1 4">Cell outer membrane</location>
    </subcellularLocation>
</comment>